<dbReference type="EMBL" id="BMOY01000029">
    <property type="protein sequence ID" value="GGJ09551.1"/>
    <property type="molecule type" value="Genomic_DNA"/>
</dbReference>
<accession>A0A917NMR8</accession>
<dbReference type="Proteomes" id="UP000637695">
    <property type="component" value="Unassembled WGS sequence"/>
</dbReference>
<evidence type="ECO:0000313" key="1">
    <source>
        <dbReference type="EMBL" id="GGJ09551.1"/>
    </source>
</evidence>
<dbReference type="AlphaFoldDB" id="A0A917NMR8"/>
<organism evidence="1 2">
    <name type="scientific">Alicyclobacillus cellulosilyticus</name>
    <dbReference type="NCBI Taxonomy" id="1003997"/>
    <lineage>
        <taxon>Bacteria</taxon>
        <taxon>Bacillati</taxon>
        <taxon>Bacillota</taxon>
        <taxon>Bacilli</taxon>
        <taxon>Bacillales</taxon>
        <taxon>Alicyclobacillaceae</taxon>
        <taxon>Alicyclobacillus</taxon>
    </lineage>
</organism>
<reference evidence="1" key="2">
    <citation type="submission" date="2020-09" db="EMBL/GenBank/DDBJ databases">
        <authorList>
            <person name="Sun Q."/>
            <person name="Ohkuma M."/>
        </authorList>
    </citation>
    <scope>NUCLEOTIDE SEQUENCE</scope>
    <source>
        <strain evidence="1">JCM 18487</strain>
    </source>
</reference>
<gene>
    <name evidence="1" type="ORF">GCM10010885_18320</name>
</gene>
<comment type="caution">
    <text evidence="1">The sequence shown here is derived from an EMBL/GenBank/DDBJ whole genome shotgun (WGS) entry which is preliminary data.</text>
</comment>
<sequence>MEVMASIVILAVTLMPVGRLVLQSIAWMEDLANQEQALAYAKDGVQLVRQQVWSSYQTYKNAGQQNVPWTPPSVTPPALPSLRGVIFTETISGPNAMTWGSSKLDGKLYAWTVTVSWHQPNTGRQGSVVLQTVIDPTVSSG</sequence>
<protein>
    <submittedName>
        <fullName evidence="1">Uncharacterized protein</fullName>
    </submittedName>
</protein>
<keyword evidence="2" id="KW-1185">Reference proteome</keyword>
<proteinExistence type="predicted"/>
<name>A0A917NMR8_9BACL</name>
<reference evidence="1" key="1">
    <citation type="journal article" date="2014" name="Int. J. Syst. Evol. Microbiol.">
        <title>Complete genome sequence of Corynebacterium casei LMG S-19264T (=DSM 44701T), isolated from a smear-ripened cheese.</title>
        <authorList>
            <consortium name="US DOE Joint Genome Institute (JGI-PGF)"/>
            <person name="Walter F."/>
            <person name="Albersmeier A."/>
            <person name="Kalinowski J."/>
            <person name="Ruckert C."/>
        </authorList>
    </citation>
    <scope>NUCLEOTIDE SEQUENCE</scope>
    <source>
        <strain evidence="1">JCM 18487</strain>
    </source>
</reference>
<evidence type="ECO:0000313" key="2">
    <source>
        <dbReference type="Proteomes" id="UP000637695"/>
    </source>
</evidence>